<protein>
    <submittedName>
        <fullName evidence="2">Uncharacterized protein</fullName>
    </submittedName>
</protein>
<feature type="compositionally biased region" description="Basic and acidic residues" evidence="1">
    <location>
        <begin position="245"/>
        <end position="264"/>
    </location>
</feature>
<dbReference type="GO" id="GO:0000922">
    <property type="term" value="C:spindle pole"/>
    <property type="evidence" value="ECO:0007669"/>
    <property type="project" value="InterPro"/>
</dbReference>
<name>A0AAW0PIR2_9GOBI</name>
<dbReference type="PANTHER" id="PTHR21616:SF2">
    <property type="entry name" value="CENTROSOME AND SPINDLE POLE-ASSOCIATED PROTEIN 1"/>
    <property type="match status" value="1"/>
</dbReference>
<dbReference type="GO" id="GO:0005813">
    <property type="term" value="C:centrosome"/>
    <property type="evidence" value="ECO:0007669"/>
    <property type="project" value="InterPro"/>
</dbReference>
<dbReference type="GO" id="GO:0005874">
    <property type="term" value="C:microtubule"/>
    <property type="evidence" value="ECO:0007669"/>
    <property type="project" value="InterPro"/>
</dbReference>
<reference evidence="3" key="1">
    <citation type="submission" date="2024-04" db="EMBL/GenBank/DDBJ databases">
        <title>Salinicola lusitanus LLJ914,a marine bacterium isolated from the Okinawa Trough.</title>
        <authorList>
            <person name="Li J."/>
        </authorList>
    </citation>
    <scope>NUCLEOTIDE SEQUENCE [LARGE SCALE GENOMIC DNA]</scope>
</reference>
<comment type="caution">
    <text evidence="2">The sequence shown here is derived from an EMBL/GenBank/DDBJ whole genome shotgun (WGS) entry which is preliminary data.</text>
</comment>
<keyword evidence="3" id="KW-1185">Reference proteome</keyword>
<feature type="region of interest" description="Disordered" evidence="1">
    <location>
        <begin position="104"/>
        <end position="137"/>
    </location>
</feature>
<organism evidence="2 3">
    <name type="scientific">Mugilogobius chulae</name>
    <name type="common">yellowstripe goby</name>
    <dbReference type="NCBI Taxonomy" id="88201"/>
    <lineage>
        <taxon>Eukaryota</taxon>
        <taxon>Metazoa</taxon>
        <taxon>Chordata</taxon>
        <taxon>Craniata</taxon>
        <taxon>Vertebrata</taxon>
        <taxon>Euteleostomi</taxon>
        <taxon>Actinopterygii</taxon>
        <taxon>Neopterygii</taxon>
        <taxon>Teleostei</taxon>
        <taxon>Neoteleostei</taxon>
        <taxon>Acanthomorphata</taxon>
        <taxon>Gobiaria</taxon>
        <taxon>Gobiiformes</taxon>
        <taxon>Gobioidei</taxon>
        <taxon>Gobiidae</taxon>
        <taxon>Gobionellinae</taxon>
        <taxon>Mugilogobius</taxon>
    </lineage>
</organism>
<gene>
    <name evidence="2" type="ORF">WMY93_010420</name>
</gene>
<dbReference type="GO" id="GO:0032467">
    <property type="term" value="P:positive regulation of cytokinesis"/>
    <property type="evidence" value="ECO:0007669"/>
    <property type="project" value="InterPro"/>
</dbReference>
<dbReference type="EMBL" id="JBBPFD010000007">
    <property type="protein sequence ID" value="KAK7919136.1"/>
    <property type="molecule type" value="Genomic_DNA"/>
</dbReference>
<dbReference type="PANTHER" id="PTHR21616">
    <property type="entry name" value="CENTROSOME SPINDLE POLE ASSOCIATED PROTEIN"/>
    <property type="match status" value="1"/>
</dbReference>
<evidence type="ECO:0000313" key="2">
    <source>
        <dbReference type="EMBL" id="KAK7919136.1"/>
    </source>
</evidence>
<feature type="compositionally biased region" description="Polar residues" evidence="1">
    <location>
        <begin position="172"/>
        <end position="188"/>
    </location>
</feature>
<proteinExistence type="predicted"/>
<feature type="region of interest" description="Disordered" evidence="1">
    <location>
        <begin position="172"/>
        <end position="264"/>
    </location>
</feature>
<evidence type="ECO:0000313" key="3">
    <source>
        <dbReference type="Proteomes" id="UP001460270"/>
    </source>
</evidence>
<feature type="compositionally biased region" description="Basic and acidic residues" evidence="1">
    <location>
        <begin position="210"/>
        <end position="238"/>
    </location>
</feature>
<sequence>MVRALFNKESERELELKVAVTGVNDPEKPPDRIRQFGLQRRKEASVETDFPLSSVNVKTVVDKATPAPELPRVAFQSPILDYSSALGLSGAGLYQRPIDTTRLSVYPPQPSSTLSDVYRSPPYDLPPPHHHHHYYSRNPLEPPTPYYNHLAVPAGVHVPYWNLPPGGVVSSHYGNHSPHSQRSESSFPEPQPHPVEVATADSRVAQFPPEKSRTARERILSYRDALKKQREKERRVEEQMFLNEPKSRSDQESHAAAEPRVRHP</sequence>
<evidence type="ECO:0000256" key="1">
    <source>
        <dbReference type="SAM" id="MobiDB-lite"/>
    </source>
</evidence>
<accession>A0AAW0PIR2</accession>
<dbReference type="Proteomes" id="UP001460270">
    <property type="component" value="Unassembled WGS sequence"/>
</dbReference>
<dbReference type="AlphaFoldDB" id="A0AAW0PIR2"/>
<dbReference type="InterPro" id="IPR026708">
    <property type="entry name" value="CSPP1"/>
</dbReference>